<comment type="caution">
    <text evidence="1">The sequence shown here is derived from an EMBL/GenBank/DDBJ whole genome shotgun (WGS) entry which is preliminary data.</text>
</comment>
<sequence>MSRQDRNLFDPRIKLKGVESSSQVSKLCYSTQSKFDDENTSQGPPTQTDLEETVDPSLPVINKDFEINFDKLFLKFKSKENKQKRKDYFTKCTSSKQDRILAQWENFMEESRTEINFFNYLENFYKKVNTITKKSDNTTVSTNHDKLGIKEFKKVNVITKNLPEEELLIDLISRIDDSKSKQKYISRLKKILVQKSQPINSIENFDEQTNKVHKEVTLQNLKQEVNLIKKDITKLDKSKETDKELHNQIKIVT</sequence>
<keyword evidence="2" id="KW-1185">Reference proteome</keyword>
<name>A0ACC0MC56_RHOML</name>
<evidence type="ECO:0000313" key="1">
    <source>
        <dbReference type="EMBL" id="KAI8538425.1"/>
    </source>
</evidence>
<gene>
    <name evidence="1" type="ORF">RHMOL_Rhmol09G0102300</name>
</gene>
<dbReference type="EMBL" id="CM046396">
    <property type="protein sequence ID" value="KAI8538425.1"/>
    <property type="molecule type" value="Genomic_DNA"/>
</dbReference>
<proteinExistence type="predicted"/>
<organism evidence="1 2">
    <name type="scientific">Rhododendron molle</name>
    <name type="common">Chinese azalea</name>
    <name type="synonym">Azalea mollis</name>
    <dbReference type="NCBI Taxonomy" id="49168"/>
    <lineage>
        <taxon>Eukaryota</taxon>
        <taxon>Viridiplantae</taxon>
        <taxon>Streptophyta</taxon>
        <taxon>Embryophyta</taxon>
        <taxon>Tracheophyta</taxon>
        <taxon>Spermatophyta</taxon>
        <taxon>Magnoliopsida</taxon>
        <taxon>eudicotyledons</taxon>
        <taxon>Gunneridae</taxon>
        <taxon>Pentapetalae</taxon>
        <taxon>asterids</taxon>
        <taxon>Ericales</taxon>
        <taxon>Ericaceae</taxon>
        <taxon>Ericoideae</taxon>
        <taxon>Rhodoreae</taxon>
        <taxon>Rhododendron</taxon>
    </lineage>
</organism>
<reference evidence="1" key="1">
    <citation type="submission" date="2022-02" db="EMBL/GenBank/DDBJ databases">
        <title>Plant Genome Project.</title>
        <authorList>
            <person name="Zhang R.-G."/>
        </authorList>
    </citation>
    <scope>NUCLEOTIDE SEQUENCE</scope>
    <source>
        <strain evidence="1">AT1</strain>
    </source>
</reference>
<evidence type="ECO:0000313" key="2">
    <source>
        <dbReference type="Proteomes" id="UP001062846"/>
    </source>
</evidence>
<accession>A0ACC0MC56</accession>
<protein>
    <submittedName>
        <fullName evidence="1">Uncharacterized protein</fullName>
    </submittedName>
</protein>
<dbReference type="Proteomes" id="UP001062846">
    <property type="component" value="Chromosome 9"/>
</dbReference>